<evidence type="ECO:0008006" key="4">
    <source>
        <dbReference type="Google" id="ProtNLM"/>
    </source>
</evidence>
<accession>A0ABU2M5U8</accession>
<feature type="region of interest" description="Disordered" evidence="1">
    <location>
        <begin position="155"/>
        <end position="175"/>
    </location>
</feature>
<comment type="caution">
    <text evidence="2">The sequence shown here is derived from an EMBL/GenBank/DDBJ whole genome shotgun (WGS) entry which is preliminary data.</text>
</comment>
<dbReference type="Proteomes" id="UP001183390">
    <property type="component" value="Unassembled WGS sequence"/>
</dbReference>
<evidence type="ECO:0000313" key="3">
    <source>
        <dbReference type="Proteomes" id="UP001183390"/>
    </source>
</evidence>
<reference evidence="3" key="1">
    <citation type="submission" date="2023-07" db="EMBL/GenBank/DDBJ databases">
        <title>30 novel species of actinomycetes from the DSMZ collection.</title>
        <authorList>
            <person name="Nouioui I."/>
        </authorList>
    </citation>
    <scope>NUCLEOTIDE SEQUENCE [LARGE SCALE GENOMIC DNA]</scope>
    <source>
        <strain evidence="3">DSM 44743</strain>
    </source>
</reference>
<proteinExistence type="predicted"/>
<evidence type="ECO:0000313" key="2">
    <source>
        <dbReference type="EMBL" id="MDT0328021.1"/>
    </source>
</evidence>
<evidence type="ECO:0000256" key="1">
    <source>
        <dbReference type="SAM" id="MobiDB-lite"/>
    </source>
</evidence>
<feature type="compositionally biased region" description="Gly residues" evidence="1">
    <location>
        <begin position="43"/>
        <end position="52"/>
    </location>
</feature>
<feature type="region of interest" description="Disordered" evidence="1">
    <location>
        <begin position="42"/>
        <end position="81"/>
    </location>
</feature>
<dbReference type="EMBL" id="JAVREP010000003">
    <property type="protein sequence ID" value="MDT0328021.1"/>
    <property type="molecule type" value="Genomic_DNA"/>
</dbReference>
<protein>
    <recommendedName>
        <fullName evidence="4">LytR family transcriptional regulator</fullName>
    </recommendedName>
</protein>
<name>A0ABU2M5U8_9ACTN</name>
<sequence>MMALLRSRTTMFVLVGIVVAGLVVSAAIGLFNSIGTAPVGGTAPQGGQGGAPPGASSEPDVPDVSALGDPPSGLSYSSDPEADIYCEQQGCGRLVTVGAEEGETPEDSTAAVREIYEDLLDRDWKIMLPSDVEDPEDLPLEEHVLTDGTVMVADSSPAGADGPTVLLLIGSGPQR</sequence>
<keyword evidence="3" id="KW-1185">Reference proteome</keyword>
<gene>
    <name evidence="2" type="ORF">RM479_06305</name>
</gene>
<dbReference type="RefSeq" id="WP_311510773.1">
    <property type="nucleotide sequence ID" value="NZ_JAVREP010000003.1"/>
</dbReference>
<organism evidence="2 3">
    <name type="scientific">Nocardiopsis lambiniae</name>
    <dbReference type="NCBI Taxonomy" id="3075539"/>
    <lineage>
        <taxon>Bacteria</taxon>
        <taxon>Bacillati</taxon>
        <taxon>Actinomycetota</taxon>
        <taxon>Actinomycetes</taxon>
        <taxon>Streptosporangiales</taxon>
        <taxon>Nocardiopsidaceae</taxon>
        <taxon>Nocardiopsis</taxon>
    </lineage>
</organism>